<feature type="region of interest" description="Disordered" evidence="1">
    <location>
        <begin position="662"/>
        <end position="724"/>
    </location>
</feature>
<reference evidence="4 5" key="1">
    <citation type="submission" date="2016-11" db="UniProtKB">
        <authorList>
            <consortium name="WormBaseParasite"/>
        </authorList>
    </citation>
    <scope>IDENTIFICATION</scope>
</reference>
<dbReference type="GO" id="GO:0048512">
    <property type="term" value="P:circadian behavior"/>
    <property type="evidence" value="ECO:0007669"/>
    <property type="project" value="TreeGrafter"/>
</dbReference>
<feature type="compositionally biased region" description="Low complexity" evidence="1">
    <location>
        <begin position="684"/>
        <end position="708"/>
    </location>
</feature>
<dbReference type="WBParaSite" id="maker-uti_cns_0008601-snap-gene-0.15-mRNA-1">
    <property type="protein sequence ID" value="maker-uti_cns_0008601-snap-gene-0.15-mRNA-1"/>
    <property type="gene ID" value="maker-uti_cns_0008601-snap-gene-0.15"/>
</dbReference>
<dbReference type="PROSITE" id="PS50097">
    <property type="entry name" value="BTB"/>
    <property type="match status" value="1"/>
</dbReference>
<dbReference type="Proteomes" id="UP000095280">
    <property type="component" value="Unplaced"/>
</dbReference>
<organism evidence="3 5">
    <name type="scientific">Macrostomum lignano</name>
    <dbReference type="NCBI Taxonomy" id="282301"/>
    <lineage>
        <taxon>Eukaryota</taxon>
        <taxon>Metazoa</taxon>
        <taxon>Spiralia</taxon>
        <taxon>Lophotrochozoa</taxon>
        <taxon>Platyhelminthes</taxon>
        <taxon>Rhabditophora</taxon>
        <taxon>Macrostomorpha</taxon>
        <taxon>Macrostomida</taxon>
        <taxon>Macrostomidae</taxon>
        <taxon>Macrostomum</taxon>
    </lineage>
</organism>
<dbReference type="AlphaFoldDB" id="A0A1I8JCY3"/>
<evidence type="ECO:0000313" key="4">
    <source>
        <dbReference type="WBParaSite" id="maker-uti_cns_0008601-snap-gene-0.15-mRNA-1"/>
    </source>
</evidence>
<dbReference type="WBParaSite" id="maker-uti_cns_0046786-snap-gene-0.5-mRNA-1">
    <property type="protein sequence ID" value="maker-uti_cns_0046786-snap-gene-0.5-mRNA-1"/>
    <property type="gene ID" value="maker-uti_cns_0046786-snap-gene-0.5"/>
</dbReference>
<dbReference type="GO" id="GO:0008344">
    <property type="term" value="P:adult locomotory behavior"/>
    <property type="evidence" value="ECO:0007669"/>
    <property type="project" value="TreeGrafter"/>
</dbReference>
<dbReference type="GO" id="GO:0050804">
    <property type="term" value="P:modulation of chemical synaptic transmission"/>
    <property type="evidence" value="ECO:0007669"/>
    <property type="project" value="TreeGrafter"/>
</dbReference>
<evidence type="ECO:0000256" key="1">
    <source>
        <dbReference type="SAM" id="MobiDB-lite"/>
    </source>
</evidence>
<dbReference type="FunFam" id="2.60.120.260:FF:000051">
    <property type="entry name" value="BTB/POZ domain-containing protein 9"/>
    <property type="match status" value="1"/>
</dbReference>
<dbReference type="InterPro" id="IPR000210">
    <property type="entry name" value="BTB/POZ_dom"/>
</dbReference>
<dbReference type="InterPro" id="IPR011333">
    <property type="entry name" value="SKP1/BTB/POZ_sf"/>
</dbReference>
<accession>A0A1I8JCY3</accession>
<protein>
    <submittedName>
        <fullName evidence="4 5">BTB domain-containing protein</fullName>
    </submittedName>
</protein>
<dbReference type="Pfam" id="PF00651">
    <property type="entry name" value="BTB"/>
    <property type="match status" value="1"/>
</dbReference>
<evidence type="ECO:0000313" key="5">
    <source>
        <dbReference type="WBParaSite" id="maker-uti_cns_0046786-snap-gene-0.5-mRNA-1"/>
    </source>
</evidence>
<dbReference type="Gene3D" id="3.30.710.10">
    <property type="entry name" value="Potassium Channel Kv1.1, Chain A"/>
    <property type="match status" value="1"/>
</dbReference>
<dbReference type="FunFam" id="2.60.120.260:FF:000038">
    <property type="entry name" value="BTB/POZ domain-containing protein 9"/>
    <property type="match status" value="1"/>
</dbReference>
<dbReference type="InterPro" id="IPR052407">
    <property type="entry name" value="BTB_POZ_domain_cont_9"/>
</dbReference>
<keyword evidence="3" id="KW-1185">Reference proteome</keyword>
<dbReference type="PANTHER" id="PTHR46306">
    <property type="entry name" value="BTB/POZ DOMAIN-CONTAINING PROTEIN 9"/>
    <property type="match status" value="1"/>
</dbReference>
<dbReference type="Gene3D" id="2.60.120.260">
    <property type="entry name" value="Galactose-binding domain-like"/>
    <property type="match status" value="2"/>
</dbReference>
<dbReference type="SMART" id="SM00875">
    <property type="entry name" value="BACK"/>
    <property type="match status" value="1"/>
</dbReference>
<proteinExistence type="predicted"/>
<dbReference type="Gene3D" id="1.25.40.420">
    <property type="match status" value="1"/>
</dbReference>
<dbReference type="InterPro" id="IPR008979">
    <property type="entry name" value="Galactose-bd-like_sf"/>
</dbReference>
<dbReference type="Pfam" id="PF07707">
    <property type="entry name" value="BACK"/>
    <property type="match status" value="1"/>
</dbReference>
<evidence type="ECO:0000313" key="3">
    <source>
        <dbReference type="Proteomes" id="UP000095280"/>
    </source>
</evidence>
<dbReference type="SUPFAM" id="SSF49785">
    <property type="entry name" value="Galactose-binding domain-like"/>
    <property type="match status" value="2"/>
</dbReference>
<dbReference type="SMART" id="SM00225">
    <property type="entry name" value="BTB"/>
    <property type="match status" value="1"/>
</dbReference>
<dbReference type="SUPFAM" id="SSF54695">
    <property type="entry name" value="POZ domain"/>
    <property type="match status" value="1"/>
</dbReference>
<feature type="domain" description="BTB" evidence="2">
    <location>
        <begin position="46"/>
        <end position="113"/>
    </location>
</feature>
<evidence type="ECO:0000259" key="2">
    <source>
        <dbReference type="PROSITE" id="PS50097"/>
    </source>
</evidence>
<dbReference type="InterPro" id="IPR011705">
    <property type="entry name" value="BACK"/>
</dbReference>
<sequence>MSADKHFLTATKSCNPGQYDHVPKEVDHTGQISKDIGNLFSSDDFTDVKLIVDGEIFHVHKIILACRSEYFRALFFSGLSESQSFEVELKDINGKSFYYLLMYIYTGKLNLLDIKEDAILDLLGLAHQFNFVQLETALSEFLKASLTHNNIALVYNLATAYSLSSLCSTCLEFLDRNASKILESVLNTSQQQQPISAANSPEPQHLQPHQQQVSLVSSASAGFLSLSRQALVQLISRDSFFADECQIFNAVRAWCLARPPNELTPVEARSIYACLRLELISLSDLLHTVRPSGQISPDALLDAIQEKNARKDCELRYRGILLPEENLATIRHGAQVTKGECRVVLLDGDTVNYDLDRGFTRHPIDDKNGCIVVKLGQPSIINLLRLLLWDKDTRSYSYYIEVSINETDWVQVIDHRAYLCRSWQELYFPERVVRYIRIVGTHNTVNRVFHCVALEAFYTRRQFVLTDGLITPEENVATVAKSACVIEGVSRLRNALINGDTKNYDWDSGYTCHQLGNGAIVVQLSQPYYIGSMQLLLWDLDQRAYSYTVDTSCDQTHWDRVWDASRTPCRSWQVITFSPRPVVFVRIIGTMNTANEVFHVVHFQCPCEPQALRDHLARQPPPLQQQQQQAGLPAASGTSAAATVAAATYEGDGASSVEALADQADGPASRSSSLVSFGHGRSGGAAAAATAMAASAAPSGSQQQQQQQYDGHPSWATAKPGSTE</sequence>
<dbReference type="PANTHER" id="PTHR46306:SF1">
    <property type="entry name" value="BTB_POZ DOMAIN-CONTAINING PROTEIN 9"/>
    <property type="match status" value="1"/>
</dbReference>
<name>A0A1I8JCY3_9PLAT</name>
<dbReference type="GO" id="GO:0005737">
    <property type="term" value="C:cytoplasm"/>
    <property type="evidence" value="ECO:0007669"/>
    <property type="project" value="TreeGrafter"/>
</dbReference>